<proteinExistence type="predicted"/>
<evidence type="ECO:0000256" key="1">
    <source>
        <dbReference type="ARBA" id="ARBA00004202"/>
    </source>
</evidence>
<comment type="subcellular location">
    <subcellularLocation>
        <location evidence="1">Cell membrane</location>
        <topology evidence="1">Peripheral membrane protein</topology>
    </subcellularLocation>
</comment>
<sequence>MKGITKYIFDSYGVAIRNTTVKILDKVDFDLRKGEVHILVGENGAGKSTLMKVLGGIIPPDEGEILLDGERVHPRNAREALALGIGFIHQELNLCGNLTVTDNIFMGREITRRGVKDKKAMRAEAKRLLEEMGIHIDPNVLVKELSTAQQQIIEIAKVLSCDCRIIIMDEPTSSLTKNEIDILFTLIDRLRAQGVSIIYISHRLEEFERVGDRLSVLRDGQYIGTLEKKDFQVDTIVNMMVGRTLGAMYQNKHVPTNKTLLEVRHMRLEPHTAPISLHINAGEIVGMGGLVGAGRTELAKSIFGYRKSYGGEVWYDGKKLNRLDPTPLIREGIVYLTEDRKSEGLILDMGIRENISLASLFRMFRHLFMFGNKERALAEQTVERLNVACNSIDQLARTLSGGNQQKVVLGKCLATQPRLLILDEPTRGIDVGAKAEIYHMIDEIAQSGVAVMMISSDMPELIGMSDRIYVMREGAIVAEIAEKSQMTQETILEYTIGKDQQ</sequence>
<keyword evidence="6" id="KW-0547">Nucleotide-binding</keyword>
<evidence type="ECO:0000256" key="3">
    <source>
        <dbReference type="ARBA" id="ARBA00022475"/>
    </source>
</evidence>
<dbReference type="FunFam" id="3.40.50.300:FF:000127">
    <property type="entry name" value="Ribose import ATP-binding protein RbsA"/>
    <property type="match status" value="1"/>
</dbReference>
<dbReference type="EMBL" id="DVFZ01000080">
    <property type="protein sequence ID" value="HIQ83039.1"/>
    <property type="molecule type" value="Genomic_DNA"/>
</dbReference>
<protein>
    <submittedName>
        <fullName evidence="11">Sugar ABC transporter ATP-binding protein</fullName>
    </submittedName>
</protein>
<comment type="caution">
    <text evidence="11">The sequence shown here is derived from an EMBL/GenBank/DDBJ whole genome shotgun (WGS) entry which is preliminary data.</text>
</comment>
<keyword evidence="9" id="KW-0472">Membrane</keyword>
<evidence type="ECO:0000256" key="4">
    <source>
        <dbReference type="ARBA" id="ARBA00022597"/>
    </source>
</evidence>
<dbReference type="Proteomes" id="UP000824260">
    <property type="component" value="Unassembled WGS sequence"/>
</dbReference>
<evidence type="ECO:0000256" key="6">
    <source>
        <dbReference type="ARBA" id="ARBA00022741"/>
    </source>
</evidence>
<keyword evidence="5" id="KW-0677">Repeat</keyword>
<dbReference type="PROSITE" id="PS00211">
    <property type="entry name" value="ABC_TRANSPORTER_1"/>
    <property type="match status" value="1"/>
</dbReference>
<evidence type="ECO:0000256" key="7">
    <source>
        <dbReference type="ARBA" id="ARBA00022840"/>
    </source>
</evidence>
<organism evidence="11 12">
    <name type="scientific">Candidatus Pullichristensenella stercorigallinarum</name>
    <dbReference type="NCBI Taxonomy" id="2840909"/>
    <lineage>
        <taxon>Bacteria</taxon>
        <taxon>Bacillati</taxon>
        <taxon>Bacillota</taxon>
        <taxon>Clostridia</taxon>
        <taxon>Candidatus Pullichristensenella</taxon>
    </lineage>
</organism>
<reference evidence="11" key="1">
    <citation type="submission" date="2020-10" db="EMBL/GenBank/DDBJ databases">
        <authorList>
            <person name="Gilroy R."/>
        </authorList>
    </citation>
    <scope>NUCLEOTIDE SEQUENCE</scope>
    <source>
        <strain evidence="11">ChiSjej6B24-2974</strain>
    </source>
</reference>
<gene>
    <name evidence="11" type="ORF">IAA52_08035</name>
</gene>
<dbReference type="Gene3D" id="3.40.50.300">
    <property type="entry name" value="P-loop containing nucleotide triphosphate hydrolases"/>
    <property type="match status" value="2"/>
</dbReference>
<dbReference type="CDD" id="cd03216">
    <property type="entry name" value="ABC_Carb_Monos_I"/>
    <property type="match status" value="1"/>
</dbReference>
<dbReference type="PROSITE" id="PS50893">
    <property type="entry name" value="ABC_TRANSPORTER_2"/>
    <property type="match status" value="2"/>
</dbReference>
<dbReference type="PANTHER" id="PTHR43790:SF3">
    <property type="entry name" value="D-ALLOSE IMPORT ATP-BINDING PROTEIN ALSA-RELATED"/>
    <property type="match status" value="1"/>
</dbReference>
<dbReference type="SUPFAM" id="SSF52540">
    <property type="entry name" value="P-loop containing nucleoside triphosphate hydrolases"/>
    <property type="match status" value="2"/>
</dbReference>
<dbReference type="PANTHER" id="PTHR43790">
    <property type="entry name" value="CARBOHYDRATE TRANSPORT ATP-BINDING PROTEIN MG119-RELATED"/>
    <property type="match status" value="1"/>
</dbReference>
<reference evidence="11" key="2">
    <citation type="journal article" date="2021" name="PeerJ">
        <title>Extensive microbial diversity within the chicken gut microbiome revealed by metagenomics and culture.</title>
        <authorList>
            <person name="Gilroy R."/>
            <person name="Ravi A."/>
            <person name="Getino M."/>
            <person name="Pursley I."/>
            <person name="Horton D.L."/>
            <person name="Alikhan N.F."/>
            <person name="Baker D."/>
            <person name="Gharbi K."/>
            <person name="Hall N."/>
            <person name="Watson M."/>
            <person name="Adriaenssens E.M."/>
            <person name="Foster-Nyarko E."/>
            <person name="Jarju S."/>
            <person name="Secka A."/>
            <person name="Antonio M."/>
            <person name="Oren A."/>
            <person name="Chaudhuri R.R."/>
            <person name="La Ragione R."/>
            <person name="Hildebrand F."/>
            <person name="Pallen M.J."/>
        </authorList>
    </citation>
    <scope>NUCLEOTIDE SEQUENCE</scope>
    <source>
        <strain evidence="11">ChiSjej6B24-2974</strain>
    </source>
</reference>
<dbReference type="InterPro" id="IPR003593">
    <property type="entry name" value="AAA+_ATPase"/>
</dbReference>
<accession>A0A9D0ZPF5</accession>
<dbReference type="InterPro" id="IPR027417">
    <property type="entry name" value="P-loop_NTPase"/>
</dbReference>
<keyword evidence="7 11" id="KW-0067">ATP-binding</keyword>
<name>A0A9D0ZPF5_9FIRM</name>
<evidence type="ECO:0000256" key="2">
    <source>
        <dbReference type="ARBA" id="ARBA00022448"/>
    </source>
</evidence>
<dbReference type="GO" id="GO:0005886">
    <property type="term" value="C:plasma membrane"/>
    <property type="evidence" value="ECO:0007669"/>
    <property type="project" value="UniProtKB-SubCell"/>
</dbReference>
<keyword evidence="4" id="KW-0762">Sugar transport</keyword>
<dbReference type="Pfam" id="PF00005">
    <property type="entry name" value="ABC_tran"/>
    <property type="match status" value="2"/>
</dbReference>
<evidence type="ECO:0000256" key="8">
    <source>
        <dbReference type="ARBA" id="ARBA00022967"/>
    </source>
</evidence>
<keyword evidence="2" id="KW-0813">Transport</keyword>
<feature type="domain" description="ABC transporter" evidence="10">
    <location>
        <begin position="249"/>
        <end position="498"/>
    </location>
</feature>
<evidence type="ECO:0000259" key="10">
    <source>
        <dbReference type="PROSITE" id="PS50893"/>
    </source>
</evidence>
<feature type="domain" description="ABC transporter" evidence="10">
    <location>
        <begin position="9"/>
        <end position="244"/>
    </location>
</feature>
<dbReference type="InterPro" id="IPR017871">
    <property type="entry name" value="ABC_transporter-like_CS"/>
</dbReference>
<dbReference type="InterPro" id="IPR003439">
    <property type="entry name" value="ABC_transporter-like_ATP-bd"/>
</dbReference>
<dbReference type="SMART" id="SM00382">
    <property type="entry name" value="AAA"/>
    <property type="match status" value="2"/>
</dbReference>
<evidence type="ECO:0000256" key="9">
    <source>
        <dbReference type="ARBA" id="ARBA00023136"/>
    </source>
</evidence>
<keyword evidence="8" id="KW-1278">Translocase</keyword>
<dbReference type="CDD" id="cd03215">
    <property type="entry name" value="ABC_Carb_Monos_II"/>
    <property type="match status" value="1"/>
</dbReference>
<dbReference type="AlphaFoldDB" id="A0A9D0ZPF5"/>
<evidence type="ECO:0000313" key="12">
    <source>
        <dbReference type="Proteomes" id="UP000824260"/>
    </source>
</evidence>
<dbReference type="GO" id="GO:0005524">
    <property type="term" value="F:ATP binding"/>
    <property type="evidence" value="ECO:0007669"/>
    <property type="project" value="UniProtKB-KW"/>
</dbReference>
<evidence type="ECO:0000256" key="5">
    <source>
        <dbReference type="ARBA" id="ARBA00022737"/>
    </source>
</evidence>
<evidence type="ECO:0000313" key="11">
    <source>
        <dbReference type="EMBL" id="HIQ83039.1"/>
    </source>
</evidence>
<dbReference type="InterPro" id="IPR050107">
    <property type="entry name" value="ABC_carbohydrate_import_ATPase"/>
</dbReference>
<dbReference type="GO" id="GO:0016887">
    <property type="term" value="F:ATP hydrolysis activity"/>
    <property type="evidence" value="ECO:0007669"/>
    <property type="project" value="InterPro"/>
</dbReference>
<keyword evidence="3" id="KW-1003">Cell membrane</keyword>